<comment type="caution">
    <text evidence="1">The sequence shown here is derived from an EMBL/GenBank/DDBJ whole genome shotgun (WGS) entry which is preliminary data.</text>
</comment>
<organism evidence="1">
    <name type="scientific">marine sediment metagenome</name>
    <dbReference type="NCBI Taxonomy" id="412755"/>
    <lineage>
        <taxon>unclassified sequences</taxon>
        <taxon>metagenomes</taxon>
        <taxon>ecological metagenomes</taxon>
    </lineage>
</organism>
<sequence length="38" mass="4031">MHNYDACYLPDGRIVFTSTAPLIGVPCVGGSSKVANLY</sequence>
<feature type="non-terminal residue" evidence="1">
    <location>
        <position position="38"/>
    </location>
</feature>
<name>A0A0F9I5Z4_9ZZZZ</name>
<proteinExistence type="predicted"/>
<protein>
    <submittedName>
        <fullName evidence="1">Uncharacterized protein</fullName>
    </submittedName>
</protein>
<gene>
    <name evidence="1" type="ORF">LCGC14_1619540</name>
</gene>
<dbReference type="AlphaFoldDB" id="A0A0F9I5Z4"/>
<accession>A0A0F9I5Z4</accession>
<reference evidence="1" key="1">
    <citation type="journal article" date="2015" name="Nature">
        <title>Complex archaea that bridge the gap between prokaryotes and eukaryotes.</title>
        <authorList>
            <person name="Spang A."/>
            <person name="Saw J.H."/>
            <person name="Jorgensen S.L."/>
            <person name="Zaremba-Niedzwiedzka K."/>
            <person name="Martijn J."/>
            <person name="Lind A.E."/>
            <person name="van Eijk R."/>
            <person name="Schleper C."/>
            <person name="Guy L."/>
            <person name="Ettema T.J."/>
        </authorList>
    </citation>
    <scope>NUCLEOTIDE SEQUENCE</scope>
</reference>
<dbReference type="EMBL" id="LAZR01013215">
    <property type="protein sequence ID" value="KKM23006.1"/>
    <property type="molecule type" value="Genomic_DNA"/>
</dbReference>
<evidence type="ECO:0000313" key="1">
    <source>
        <dbReference type="EMBL" id="KKM23006.1"/>
    </source>
</evidence>